<dbReference type="AlphaFoldDB" id="A0A9D0Z3X4"/>
<proteinExistence type="predicted"/>
<dbReference type="PIRSF" id="PIRSF011576">
    <property type="entry name" value="YabP"/>
    <property type="match status" value="1"/>
</dbReference>
<name>A0A9D0Z3X4_9FIRM</name>
<dbReference type="EMBL" id="DVFK01000118">
    <property type="protein sequence ID" value="HIQ68637.1"/>
    <property type="molecule type" value="Genomic_DNA"/>
</dbReference>
<dbReference type="InterPro" id="IPR012504">
    <property type="entry name" value="Spore_YabP"/>
</dbReference>
<dbReference type="Gene3D" id="2.60.40.2000">
    <property type="match status" value="1"/>
</dbReference>
<gene>
    <name evidence="1" type="ORF">IAB74_09040</name>
</gene>
<sequence length="92" mass="10254">MCMNQEPVQLPHKLTLNERSSLTLTGVSQVVRFEETCVVLETQLGTLVIHGKDLELKTLSIEGGQVAVKGHICAMIYQEPRQRGGVLRRLVK</sequence>
<reference evidence="1" key="2">
    <citation type="journal article" date="2021" name="PeerJ">
        <title>Extensive microbial diversity within the chicken gut microbiome revealed by metagenomics and culture.</title>
        <authorList>
            <person name="Gilroy R."/>
            <person name="Ravi A."/>
            <person name="Getino M."/>
            <person name="Pursley I."/>
            <person name="Horton D.L."/>
            <person name="Alikhan N.F."/>
            <person name="Baker D."/>
            <person name="Gharbi K."/>
            <person name="Hall N."/>
            <person name="Watson M."/>
            <person name="Adriaenssens E.M."/>
            <person name="Foster-Nyarko E."/>
            <person name="Jarju S."/>
            <person name="Secka A."/>
            <person name="Antonio M."/>
            <person name="Oren A."/>
            <person name="Chaudhuri R.R."/>
            <person name="La Ragione R."/>
            <person name="Hildebrand F."/>
            <person name="Pallen M.J."/>
        </authorList>
    </citation>
    <scope>NUCLEOTIDE SEQUENCE</scope>
    <source>
        <strain evidence="1">13361</strain>
    </source>
</reference>
<protein>
    <submittedName>
        <fullName evidence="1">YabP/YqfC family sporulation protein</fullName>
    </submittedName>
</protein>
<dbReference type="InterPro" id="IPR038705">
    <property type="entry name" value="YabP_sf"/>
</dbReference>
<organism evidence="1 2">
    <name type="scientific">Candidatus Faecousia excrementigallinarum</name>
    <dbReference type="NCBI Taxonomy" id="2840806"/>
    <lineage>
        <taxon>Bacteria</taxon>
        <taxon>Bacillati</taxon>
        <taxon>Bacillota</taxon>
        <taxon>Clostridia</taxon>
        <taxon>Eubacteriales</taxon>
        <taxon>Oscillospiraceae</taxon>
        <taxon>Faecousia</taxon>
    </lineage>
</organism>
<accession>A0A9D0Z3X4</accession>
<comment type="caution">
    <text evidence="1">The sequence shown here is derived from an EMBL/GenBank/DDBJ whole genome shotgun (WGS) entry which is preliminary data.</text>
</comment>
<dbReference type="InterPro" id="IPR022476">
    <property type="entry name" value="Spore_YabP/YqfC"/>
</dbReference>
<dbReference type="Proteomes" id="UP000886796">
    <property type="component" value="Unassembled WGS sequence"/>
</dbReference>
<dbReference type="Pfam" id="PF07873">
    <property type="entry name" value="YabP"/>
    <property type="match status" value="1"/>
</dbReference>
<reference evidence="1" key="1">
    <citation type="submission" date="2020-10" db="EMBL/GenBank/DDBJ databases">
        <authorList>
            <person name="Gilroy R."/>
        </authorList>
    </citation>
    <scope>NUCLEOTIDE SEQUENCE</scope>
    <source>
        <strain evidence="1">13361</strain>
    </source>
</reference>
<evidence type="ECO:0000313" key="1">
    <source>
        <dbReference type="EMBL" id="HIQ68637.1"/>
    </source>
</evidence>
<evidence type="ECO:0000313" key="2">
    <source>
        <dbReference type="Proteomes" id="UP000886796"/>
    </source>
</evidence>
<dbReference type="GO" id="GO:0030435">
    <property type="term" value="P:sporulation resulting in formation of a cellular spore"/>
    <property type="evidence" value="ECO:0007669"/>
    <property type="project" value="InterPro"/>
</dbReference>